<protein>
    <submittedName>
        <fullName evidence="1">Transcriptional regulator</fullName>
    </submittedName>
</protein>
<dbReference type="Proteomes" id="UP000287547">
    <property type="component" value="Unassembled WGS sequence"/>
</dbReference>
<dbReference type="EMBL" id="QHKI01000043">
    <property type="protein sequence ID" value="RSM76789.1"/>
    <property type="molecule type" value="Genomic_DNA"/>
</dbReference>
<evidence type="ECO:0000313" key="1">
    <source>
        <dbReference type="EMBL" id="RSM76789.1"/>
    </source>
</evidence>
<dbReference type="OrthoDB" id="3568381at2"/>
<reference evidence="1 2" key="1">
    <citation type="submission" date="2018-05" db="EMBL/GenBank/DDBJ databases">
        <title>Evolution of GPA BGCs.</title>
        <authorList>
            <person name="Waglechner N."/>
            <person name="Wright G.D."/>
        </authorList>
    </citation>
    <scope>NUCLEOTIDE SEQUENCE [LARGE SCALE GENOMIC DNA]</scope>
    <source>
        <strain evidence="1 2">A82846</strain>
    </source>
</reference>
<organism evidence="1 2">
    <name type="scientific">Kibdelosporangium aridum</name>
    <dbReference type="NCBI Taxonomy" id="2030"/>
    <lineage>
        <taxon>Bacteria</taxon>
        <taxon>Bacillati</taxon>
        <taxon>Actinomycetota</taxon>
        <taxon>Actinomycetes</taxon>
        <taxon>Pseudonocardiales</taxon>
        <taxon>Pseudonocardiaceae</taxon>
        <taxon>Kibdelosporangium</taxon>
    </lineage>
</organism>
<dbReference type="RefSeq" id="WP_051793096.1">
    <property type="nucleotide sequence ID" value="NZ_QHKI01000043.1"/>
</dbReference>
<gene>
    <name evidence="1" type="ORF">DMH04_36370</name>
</gene>
<proteinExistence type="predicted"/>
<accession>A0A428YZN7</accession>
<comment type="caution">
    <text evidence="1">The sequence shown here is derived from an EMBL/GenBank/DDBJ whole genome shotgun (WGS) entry which is preliminary data.</text>
</comment>
<sequence length="217" mass="23894">MTNSPHQTRADLLVLHTLRCIGFAALERIAEATGLAESEVESELIDLAVDGLVTRVPGEFGGWNVTDAGRAADTERVAAELDASGARVEVTKAFEDFMVLNPELLDLCTAWQMRSVDGVMTTNDHTDSAYDAKVLGLFAEFHQRADAVLVVLASAITRFQRHRDRLAHALSSARGGQLDYLTDRMDAYHTVWSHLHEDLLTTLARTDTINIQMMTPS</sequence>
<evidence type="ECO:0000313" key="2">
    <source>
        <dbReference type="Proteomes" id="UP000287547"/>
    </source>
</evidence>
<dbReference type="AlphaFoldDB" id="A0A428YZN7"/>
<name>A0A428YZN7_KIBAR</name>